<evidence type="ECO:0000256" key="1">
    <source>
        <dbReference type="ARBA" id="ARBA00004141"/>
    </source>
</evidence>
<comment type="caution">
    <text evidence="8">The sequence shown here is derived from an EMBL/GenBank/DDBJ whole genome shotgun (WGS) entry which is preliminary data.</text>
</comment>
<dbReference type="Proteomes" id="UP001497497">
    <property type="component" value="Unassembled WGS sequence"/>
</dbReference>
<keyword evidence="5" id="KW-0675">Receptor</keyword>
<dbReference type="SUPFAM" id="SSF53822">
    <property type="entry name" value="Periplasmic binding protein-like I"/>
    <property type="match status" value="1"/>
</dbReference>
<dbReference type="GO" id="GO:0004930">
    <property type="term" value="F:G protein-coupled receptor activity"/>
    <property type="evidence" value="ECO:0007669"/>
    <property type="project" value="InterPro"/>
</dbReference>
<evidence type="ECO:0000259" key="7">
    <source>
        <dbReference type="Pfam" id="PF01094"/>
    </source>
</evidence>
<keyword evidence="4" id="KW-0472">Membrane</keyword>
<dbReference type="FunFam" id="3.40.50.2300:FF:000145">
    <property type="entry name" value="Glutamate receptor, metabotropic"/>
    <property type="match status" value="1"/>
</dbReference>
<organism evidence="8 9">
    <name type="scientific">Lymnaea stagnalis</name>
    <name type="common">Great pond snail</name>
    <name type="synonym">Helix stagnalis</name>
    <dbReference type="NCBI Taxonomy" id="6523"/>
    <lineage>
        <taxon>Eukaryota</taxon>
        <taxon>Metazoa</taxon>
        <taxon>Spiralia</taxon>
        <taxon>Lophotrochozoa</taxon>
        <taxon>Mollusca</taxon>
        <taxon>Gastropoda</taxon>
        <taxon>Heterobranchia</taxon>
        <taxon>Euthyneura</taxon>
        <taxon>Panpulmonata</taxon>
        <taxon>Hygrophila</taxon>
        <taxon>Lymnaeoidea</taxon>
        <taxon>Lymnaeidae</taxon>
        <taxon>Lymnaea</taxon>
    </lineage>
</organism>
<feature type="domain" description="Receptor ligand binding region" evidence="7">
    <location>
        <begin position="34"/>
        <end position="398"/>
    </location>
</feature>
<dbReference type="Gene3D" id="3.40.50.2300">
    <property type="match status" value="2"/>
</dbReference>
<evidence type="ECO:0000256" key="3">
    <source>
        <dbReference type="ARBA" id="ARBA00022989"/>
    </source>
</evidence>
<evidence type="ECO:0000313" key="9">
    <source>
        <dbReference type="Proteomes" id="UP001497497"/>
    </source>
</evidence>
<evidence type="ECO:0000256" key="6">
    <source>
        <dbReference type="ARBA" id="ARBA00023180"/>
    </source>
</evidence>
<gene>
    <name evidence="8" type="ORF">GSLYS_00019157001</name>
</gene>
<evidence type="ECO:0000256" key="2">
    <source>
        <dbReference type="ARBA" id="ARBA00022692"/>
    </source>
</evidence>
<dbReference type="AlphaFoldDB" id="A0AAV2IG22"/>
<dbReference type="PANTHER" id="PTHR24060">
    <property type="entry name" value="METABOTROPIC GLUTAMATE RECEPTOR"/>
    <property type="match status" value="1"/>
</dbReference>
<dbReference type="PRINTS" id="PR00248">
    <property type="entry name" value="GPCRMGR"/>
</dbReference>
<accession>A0AAV2IG22</accession>
<dbReference type="InterPro" id="IPR001828">
    <property type="entry name" value="ANF_lig-bd_rcpt"/>
</dbReference>
<protein>
    <recommendedName>
        <fullName evidence="7">Receptor ligand binding region domain-containing protein</fullName>
    </recommendedName>
</protein>
<evidence type="ECO:0000256" key="4">
    <source>
        <dbReference type="ARBA" id="ARBA00023136"/>
    </source>
</evidence>
<keyword evidence="3" id="KW-1133">Transmembrane helix</keyword>
<dbReference type="InterPro" id="IPR050726">
    <property type="entry name" value="mGluR"/>
</dbReference>
<keyword evidence="9" id="KW-1185">Reference proteome</keyword>
<feature type="non-terminal residue" evidence="8">
    <location>
        <position position="1"/>
    </location>
</feature>
<name>A0AAV2IG22_LYMST</name>
<evidence type="ECO:0000313" key="8">
    <source>
        <dbReference type="EMBL" id="CAL1545780.1"/>
    </source>
</evidence>
<dbReference type="GO" id="GO:0016020">
    <property type="term" value="C:membrane"/>
    <property type="evidence" value="ECO:0007669"/>
    <property type="project" value="UniProtKB-SubCell"/>
</dbReference>
<dbReference type="EMBL" id="CAXITT010000734">
    <property type="protein sequence ID" value="CAL1545780.1"/>
    <property type="molecule type" value="Genomic_DNA"/>
</dbReference>
<reference evidence="8 9" key="1">
    <citation type="submission" date="2024-04" db="EMBL/GenBank/DDBJ databases">
        <authorList>
            <consortium name="Genoscope - CEA"/>
            <person name="William W."/>
        </authorList>
    </citation>
    <scope>NUCLEOTIDE SEQUENCE [LARGE SCALE GENOMIC DNA]</scope>
</reference>
<keyword evidence="6" id="KW-0325">Glycoprotein</keyword>
<sequence>GDINLGAFLAITEYAQQGLCGQRIRFPLLQQYVEALVYAFDEVNNNAEILPNIKLGYAILDDCVKESTAVAQALRFLPRKPNPECGDMCAEDEGQNHEHYDVVGVIGPQRSENSIAVSYVLGPVKIPQVSFFSTSDELSNKELHSNFLRVIPPDKYQVKAIMSFVLSQGWTYISVLYSSGSYGEFAYNNMKTMAAKEGVCIATQRKTTLRMTRNEYVEILTDLMRYPRAKVIIAFLGGDEMVGLFEAVYTLNISRMFIWIGSDGWSERLTMLSSDFKSVLYGSFTSIIDAPPVPKFNVHFTTIKPSNTRNPWFVEFWERMFTCSFANKTCDETRNITESPNFHPLSMISKVMDTVYTYAHALQNLLADVCPGVSGRQARDCVKGEQLLTYLKNVSFQGETSFLLFLS</sequence>
<proteinExistence type="predicted"/>
<evidence type="ECO:0000256" key="5">
    <source>
        <dbReference type="ARBA" id="ARBA00023170"/>
    </source>
</evidence>
<dbReference type="InterPro" id="IPR000337">
    <property type="entry name" value="GPCR_3"/>
</dbReference>
<comment type="subcellular location">
    <subcellularLocation>
        <location evidence="1">Membrane</location>
        <topology evidence="1">Multi-pass membrane protein</topology>
    </subcellularLocation>
</comment>
<dbReference type="Pfam" id="PF01094">
    <property type="entry name" value="ANF_receptor"/>
    <property type="match status" value="1"/>
</dbReference>
<dbReference type="InterPro" id="IPR028082">
    <property type="entry name" value="Peripla_BP_I"/>
</dbReference>
<keyword evidence="2" id="KW-0812">Transmembrane</keyword>